<evidence type="ECO:0000256" key="10">
    <source>
        <dbReference type="ARBA" id="ARBA00023170"/>
    </source>
</evidence>
<dbReference type="AlphaFoldDB" id="A0A6P5YUZ0"/>
<keyword evidence="6 13" id="KW-0732">Signal</keyword>
<dbReference type="InterPro" id="IPR032675">
    <property type="entry name" value="LRR_dom_sf"/>
</dbReference>
<keyword evidence="8 12" id="KW-1133">Transmembrane helix</keyword>
<keyword evidence="3" id="KW-1003">Cell membrane</keyword>
<dbReference type="Proteomes" id="UP000515121">
    <property type="component" value="Unplaced"/>
</dbReference>
<evidence type="ECO:0000256" key="1">
    <source>
        <dbReference type="ARBA" id="ARBA00004251"/>
    </source>
</evidence>
<evidence type="ECO:0000259" key="15">
    <source>
        <dbReference type="Pfam" id="PF23598"/>
    </source>
</evidence>
<keyword evidence="16" id="KW-1185">Reference proteome</keyword>
<feature type="signal peptide" evidence="13">
    <location>
        <begin position="1"/>
        <end position="25"/>
    </location>
</feature>
<feature type="chain" id="PRO_5028414806" evidence="13">
    <location>
        <begin position="26"/>
        <end position="968"/>
    </location>
</feature>
<dbReference type="InterPro" id="IPR055414">
    <property type="entry name" value="LRR_R13L4/SHOC2-like"/>
</dbReference>
<evidence type="ECO:0000256" key="12">
    <source>
        <dbReference type="SAM" id="Phobius"/>
    </source>
</evidence>
<dbReference type="Gene3D" id="3.80.10.10">
    <property type="entry name" value="Ribonuclease Inhibitor"/>
    <property type="match status" value="4"/>
</dbReference>
<dbReference type="Pfam" id="PF08263">
    <property type="entry name" value="LRRNT_2"/>
    <property type="match status" value="1"/>
</dbReference>
<evidence type="ECO:0000256" key="5">
    <source>
        <dbReference type="ARBA" id="ARBA00022692"/>
    </source>
</evidence>
<evidence type="ECO:0000256" key="3">
    <source>
        <dbReference type="ARBA" id="ARBA00022475"/>
    </source>
</evidence>
<sequence>MRPSFAFACFLFILALFQFTAFSFSSVHPVLCHDDERLALMQFKESFIIDERASPASSYAYPKVDGWTFQGVDCCSWDGVECDQITGQVIGLDLSSSFLYGSINSSSTLFHLVHLQKLNLAHNDFNYSVIPSALGNLSLLTYLNLSNSVFSGQIPSEISKLFRLSSLDLSYNWDPRFQRLLELKMPDLKSLIQNFTDLKHLHLSYVDVASPIPSVLANFSSLTSLRLDYCGLLGKFPLPIFQLPNLQIVWLMHNVGLTGYFPEFNFTSQLKVLALGNTSFSGELPASIGGLDSLEILEIDHCNFTGLVPSTLGNLTNLYYMDLQNNSFTGELPYSIGNLISLEYLYIPRCKFTGLVPAMLGNLTKLMVLDLGSNLFRGSIPPELTNLTQLTYLNLMENMLEGSVPSSISRLKKLEFFDCDKNRLGGMVELDTFLELKQLKYLFLSLNNFNLISRNNTNATSPQLVDIGLRYCHLRGFPDFLRNQHQLQLLDLSSNNIEGQIPKWLSKVSIETLLFLDLSNNSLTGFDEFPVVLPWSKLYYLKLDSNILQGSLPVPPLSTSFYSISNNSITGEIPPLLCNLSSLSILDVSLNNLSGEIPLCLSNFSEYLLVLRVRSNNFHGPIPRSWASGNRLKMIDLGKNKFQGKIPRSLMECRMLEYLDLGNNQISDSFPSWLGTLPELNILILSSNALYGMIGDPESHFVFPKLRVIDLSHNRFNGTLPSGYFERWNAMRSLDVRNSSASYMLEYLDMTINVMHVPRYYIYSMTITNKGIEMLYPKIIRTLVAIDLSSNRFDGEIPESIWSLKELHLLNFSNNILVGRIPSAIAKLTNLEALDLSQNKLAGRIPWELSTQLTFLAVLSVSHNHLSGPIPQGQQFDTFQSSSFEGNLGLCGKPLLKECDSGSGALAPPPSSISEDSGFLVGLHWKVVLLGYGSGFLIGVTIGHFVTTRKSDWLAKTFAKSHGRRQRR</sequence>
<dbReference type="OrthoDB" id="442066at2759"/>
<evidence type="ECO:0000256" key="9">
    <source>
        <dbReference type="ARBA" id="ARBA00023136"/>
    </source>
</evidence>
<dbReference type="PANTHER" id="PTHR27000:SF787">
    <property type="entry name" value="RECEPTOR-LIKE PROTEIN 39"/>
    <property type="match status" value="1"/>
</dbReference>
<evidence type="ECO:0000313" key="16">
    <source>
        <dbReference type="Proteomes" id="UP000515121"/>
    </source>
</evidence>
<evidence type="ECO:0000256" key="8">
    <source>
        <dbReference type="ARBA" id="ARBA00022989"/>
    </source>
</evidence>
<dbReference type="SUPFAM" id="SSF52047">
    <property type="entry name" value="RNI-like"/>
    <property type="match status" value="1"/>
</dbReference>
<feature type="domain" description="Leucine-rich repeat-containing N-terminal plant-type" evidence="14">
    <location>
        <begin position="33"/>
        <end position="83"/>
    </location>
</feature>
<reference evidence="17" key="1">
    <citation type="submission" date="2025-08" db="UniProtKB">
        <authorList>
            <consortium name="RefSeq"/>
        </authorList>
    </citation>
    <scope>IDENTIFICATION</scope>
    <source>
        <tissue evidence="17">Fruit stalk</tissue>
    </source>
</reference>
<dbReference type="InterPro" id="IPR003591">
    <property type="entry name" value="Leu-rich_rpt_typical-subtyp"/>
</dbReference>
<feature type="domain" description="Disease resistance R13L4/SHOC-2-like LRR" evidence="15">
    <location>
        <begin position="268"/>
        <end position="371"/>
    </location>
</feature>
<dbReference type="PRINTS" id="PR00019">
    <property type="entry name" value="LEURICHRPT"/>
</dbReference>
<dbReference type="SMART" id="SM00369">
    <property type="entry name" value="LRR_TYP"/>
    <property type="match status" value="8"/>
</dbReference>
<evidence type="ECO:0000256" key="13">
    <source>
        <dbReference type="SAM" id="SignalP"/>
    </source>
</evidence>
<comment type="subcellular location">
    <subcellularLocation>
        <location evidence="1">Cell membrane</location>
        <topology evidence="1">Single-pass type I membrane protein</topology>
    </subcellularLocation>
</comment>
<organism evidence="16 17">
    <name type="scientific">Durio zibethinus</name>
    <name type="common">Durian</name>
    <dbReference type="NCBI Taxonomy" id="66656"/>
    <lineage>
        <taxon>Eukaryota</taxon>
        <taxon>Viridiplantae</taxon>
        <taxon>Streptophyta</taxon>
        <taxon>Embryophyta</taxon>
        <taxon>Tracheophyta</taxon>
        <taxon>Spermatophyta</taxon>
        <taxon>Magnoliopsida</taxon>
        <taxon>eudicotyledons</taxon>
        <taxon>Gunneridae</taxon>
        <taxon>Pentapetalae</taxon>
        <taxon>rosids</taxon>
        <taxon>malvids</taxon>
        <taxon>Malvales</taxon>
        <taxon>Malvaceae</taxon>
        <taxon>Helicteroideae</taxon>
        <taxon>Durio</taxon>
    </lineage>
</organism>
<dbReference type="RefSeq" id="XP_022744344.1">
    <property type="nucleotide sequence ID" value="XM_022888609.1"/>
</dbReference>
<evidence type="ECO:0000256" key="11">
    <source>
        <dbReference type="ARBA" id="ARBA00023180"/>
    </source>
</evidence>
<feature type="transmembrane region" description="Helical" evidence="12">
    <location>
        <begin position="923"/>
        <end position="946"/>
    </location>
</feature>
<proteinExistence type="inferred from homology"/>
<evidence type="ECO:0000256" key="4">
    <source>
        <dbReference type="ARBA" id="ARBA00022614"/>
    </source>
</evidence>
<keyword evidence="10" id="KW-0675">Receptor</keyword>
<keyword evidence="9 12" id="KW-0472">Membrane</keyword>
<evidence type="ECO:0000256" key="7">
    <source>
        <dbReference type="ARBA" id="ARBA00022737"/>
    </source>
</evidence>
<protein>
    <submittedName>
        <fullName evidence="17">Receptor-like protein 12 isoform X1</fullName>
    </submittedName>
</protein>
<evidence type="ECO:0000256" key="2">
    <source>
        <dbReference type="ARBA" id="ARBA00009592"/>
    </source>
</evidence>
<dbReference type="SUPFAM" id="SSF52058">
    <property type="entry name" value="L domain-like"/>
    <property type="match status" value="2"/>
</dbReference>
<evidence type="ECO:0000256" key="6">
    <source>
        <dbReference type="ARBA" id="ARBA00022729"/>
    </source>
</evidence>
<evidence type="ECO:0000313" key="17">
    <source>
        <dbReference type="RefSeq" id="XP_022744344.1"/>
    </source>
</evidence>
<dbReference type="Pfam" id="PF23598">
    <property type="entry name" value="LRR_14"/>
    <property type="match status" value="1"/>
</dbReference>
<gene>
    <name evidence="17" type="primary">LOC111295211</name>
</gene>
<dbReference type="InterPro" id="IPR013210">
    <property type="entry name" value="LRR_N_plant-typ"/>
</dbReference>
<dbReference type="GO" id="GO:0005886">
    <property type="term" value="C:plasma membrane"/>
    <property type="evidence" value="ECO:0007669"/>
    <property type="project" value="UniProtKB-SubCell"/>
</dbReference>
<keyword evidence="7" id="KW-0677">Repeat</keyword>
<name>A0A6P5YUZ0_DURZI</name>
<keyword evidence="11" id="KW-0325">Glycoprotein</keyword>
<keyword evidence="5 12" id="KW-0812">Transmembrane</keyword>
<dbReference type="FunFam" id="3.80.10.10:FF:000095">
    <property type="entry name" value="LRR receptor-like serine/threonine-protein kinase GSO1"/>
    <property type="match status" value="2"/>
</dbReference>
<dbReference type="InterPro" id="IPR001611">
    <property type="entry name" value="Leu-rich_rpt"/>
</dbReference>
<dbReference type="FunFam" id="3.80.10.10:FF:000111">
    <property type="entry name" value="LRR receptor-like serine/threonine-protein kinase ERECTA"/>
    <property type="match status" value="1"/>
</dbReference>
<keyword evidence="4" id="KW-0433">Leucine-rich repeat</keyword>
<dbReference type="GeneID" id="111295211"/>
<dbReference type="KEGG" id="dzi:111295211"/>
<dbReference type="PANTHER" id="PTHR27000">
    <property type="entry name" value="LEUCINE-RICH REPEAT RECEPTOR-LIKE PROTEIN KINASE FAMILY PROTEIN-RELATED"/>
    <property type="match status" value="1"/>
</dbReference>
<evidence type="ECO:0000259" key="14">
    <source>
        <dbReference type="Pfam" id="PF08263"/>
    </source>
</evidence>
<dbReference type="Pfam" id="PF00560">
    <property type="entry name" value="LRR_1"/>
    <property type="match status" value="7"/>
</dbReference>
<comment type="similarity">
    <text evidence="2">Belongs to the RLP family.</text>
</comment>
<dbReference type="Pfam" id="PF13855">
    <property type="entry name" value="LRR_8"/>
    <property type="match status" value="1"/>
</dbReference>
<accession>A0A6P5YUZ0</accession>